<comment type="cofactor">
    <cofactor evidence="12 13">
        <name>Zn(2+)</name>
        <dbReference type="ChEBI" id="CHEBI:29105"/>
    </cofactor>
    <text evidence="12 13">Binds 1 zinc ion per monomer.</text>
</comment>
<evidence type="ECO:0000256" key="4">
    <source>
        <dbReference type="ARBA" id="ARBA00022695"/>
    </source>
</evidence>
<keyword evidence="8 12" id="KW-0862">Zinc</keyword>
<gene>
    <name evidence="12" type="primary">dnaG</name>
    <name evidence="15" type="ORF">H8Z77_02295</name>
</gene>
<dbReference type="InterPro" id="IPR007693">
    <property type="entry name" value="DNA_helicase_DnaB-like_N"/>
</dbReference>
<evidence type="ECO:0000256" key="13">
    <source>
        <dbReference type="PIRNR" id="PIRNR002811"/>
    </source>
</evidence>
<keyword evidence="10 12" id="KW-0238">DNA-binding</keyword>
<dbReference type="Gene3D" id="3.90.980.10">
    <property type="entry name" value="DNA primase, catalytic core, N-terminal domain"/>
    <property type="match status" value="1"/>
</dbReference>
<dbReference type="InterPro" id="IPR002694">
    <property type="entry name" value="Znf_CHC2"/>
</dbReference>
<dbReference type="SUPFAM" id="SSF57783">
    <property type="entry name" value="Zinc beta-ribbon"/>
    <property type="match status" value="1"/>
</dbReference>
<keyword evidence="3 12" id="KW-0808">Transferase</keyword>
<evidence type="ECO:0000256" key="11">
    <source>
        <dbReference type="ARBA" id="ARBA00023163"/>
    </source>
</evidence>
<sequence>MAISESFIQQLRMACDITSIVSSYVELKREGRNKKCLCPFHLEKTPSLVVYEDTQSFYCFGCGTGGDVITFIMKIENLDYVEAVKFLAARVGLTVPEDGQDDKLAKQRSRILALNREAARFFHQSLKSPEGREGLAYFAQRRLTKKTIITYGLGYAPNQWHALLDHIKSKGYSYEEAALADLAVKSKNGRYYDKFRNRVIFPIIDLRGNVIGFGGRVLDDSQPKYLNSSDTPVFKKSRNLFSLNFAKNSPEKNLILAEGYMDVIAMYQAGFHNVVATLGTALTAEQARLISRYANEVIIAYDSDEAGQIATTRASNLFEEAGVEARVLEITGAKDPDEYIKTYGADRFKVLLEQSENVIKSKLKRLKSRYNLDEPEEQVKYIHEYCLMISELYDKLERDVYAGSLAVECNLSKAAVLEQVEHLRKQQYRRKKSKEWKEIQSGKAVYVDKINPERVKYPKEAKAEEGILYFLLNHPDFVSYILERIQPEQFITSWNQKLFALIIQKIQQDSPLELTYFNEQLSPDEMGRLARILSENRDLNHTKESLDDYIAVILQHAHKLQDAERSRFSLDDYEQYRQELFKNKGKK</sequence>
<keyword evidence="16" id="KW-1185">Reference proteome</keyword>
<dbReference type="InterPro" id="IPR036185">
    <property type="entry name" value="DNA_heli_DnaB-like_N_sf"/>
</dbReference>
<dbReference type="SMART" id="SM00400">
    <property type="entry name" value="ZnF_CHCC"/>
    <property type="match status" value="1"/>
</dbReference>
<comment type="caution">
    <text evidence="15">The sequence shown here is derived from an EMBL/GenBank/DDBJ whole genome shotgun (WGS) entry which is preliminary data.</text>
</comment>
<keyword evidence="6 12" id="KW-0479">Metal-binding</keyword>
<keyword evidence="1 12" id="KW-0240">DNA-directed RNA polymerase</keyword>
<dbReference type="PANTHER" id="PTHR30313">
    <property type="entry name" value="DNA PRIMASE"/>
    <property type="match status" value="1"/>
</dbReference>
<evidence type="ECO:0000256" key="6">
    <source>
        <dbReference type="ARBA" id="ARBA00022723"/>
    </source>
</evidence>
<dbReference type="RefSeq" id="WP_186996050.1">
    <property type="nucleotide sequence ID" value="NZ_JACOQK010000001.1"/>
</dbReference>
<comment type="similarity">
    <text evidence="12 13">Belongs to the DnaG primase family.</text>
</comment>
<feature type="zinc finger region" description="CHC2-type" evidence="12">
    <location>
        <begin position="38"/>
        <end position="62"/>
    </location>
</feature>
<dbReference type="SUPFAM" id="SSF48024">
    <property type="entry name" value="N-terminal domain of DnaB helicase"/>
    <property type="match status" value="1"/>
</dbReference>
<dbReference type="InterPro" id="IPR013264">
    <property type="entry name" value="DNAG_N"/>
</dbReference>
<comment type="catalytic activity">
    <reaction evidence="12">
        <text>ssDNA + n NTP = ssDNA/pppN(pN)n-1 hybrid + (n-1) diphosphate.</text>
        <dbReference type="EC" id="2.7.7.101"/>
    </reaction>
</comment>
<dbReference type="EC" id="2.7.7.101" evidence="12"/>
<dbReference type="SMART" id="SM00493">
    <property type="entry name" value="TOPRIM"/>
    <property type="match status" value="1"/>
</dbReference>
<dbReference type="Gene3D" id="1.10.860.10">
    <property type="entry name" value="DNAb Helicase, Chain A"/>
    <property type="match status" value="1"/>
</dbReference>
<dbReference type="PANTHER" id="PTHR30313:SF2">
    <property type="entry name" value="DNA PRIMASE"/>
    <property type="match status" value="1"/>
</dbReference>
<dbReference type="Gene3D" id="3.40.1360.10">
    <property type="match status" value="1"/>
</dbReference>
<dbReference type="PIRSF" id="PIRSF002811">
    <property type="entry name" value="DnaG"/>
    <property type="match status" value="1"/>
</dbReference>
<protein>
    <recommendedName>
        <fullName evidence="12 13">DNA primase</fullName>
        <ecNumber evidence="12">2.7.7.101</ecNumber>
    </recommendedName>
</protein>
<evidence type="ECO:0000256" key="3">
    <source>
        <dbReference type="ARBA" id="ARBA00022679"/>
    </source>
</evidence>
<dbReference type="InterPro" id="IPR019475">
    <property type="entry name" value="DNA_primase_DnaB-bd"/>
</dbReference>
<evidence type="ECO:0000256" key="1">
    <source>
        <dbReference type="ARBA" id="ARBA00022478"/>
    </source>
</evidence>
<name>A0ABR7IPS7_9CLOT</name>
<dbReference type="Proteomes" id="UP000649151">
    <property type="component" value="Unassembled WGS sequence"/>
</dbReference>
<comment type="subunit">
    <text evidence="12">Monomer. Interacts with DnaB.</text>
</comment>
<evidence type="ECO:0000256" key="12">
    <source>
        <dbReference type="HAMAP-Rule" id="MF_00974"/>
    </source>
</evidence>
<evidence type="ECO:0000256" key="9">
    <source>
        <dbReference type="ARBA" id="ARBA00022842"/>
    </source>
</evidence>
<reference evidence="15 16" key="1">
    <citation type="submission" date="2020-08" db="EMBL/GenBank/DDBJ databases">
        <title>Genome public.</title>
        <authorList>
            <person name="Liu C."/>
            <person name="Sun Q."/>
        </authorList>
    </citation>
    <scope>NUCLEOTIDE SEQUENCE [LARGE SCALE GENOMIC DNA]</scope>
    <source>
        <strain evidence="15 16">NSJ-27</strain>
    </source>
</reference>
<keyword evidence="7 12" id="KW-0863">Zinc-finger</keyword>
<evidence type="ECO:0000313" key="16">
    <source>
        <dbReference type="Proteomes" id="UP000649151"/>
    </source>
</evidence>
<dbReference type="NCBIfam" id="TIGR01391">
    <property type="entry name" value="dnaG"/>
    <property type="match status" value="1"/>
</dbReference>
<dbReference type="InterPro" id="IPR050219">
    <property type="entry name" value="DnaG_primase"/>
</dbReference>
<dbReference type="InterPro" id="IPR037068">
    <property type="entry name" value="DNA_primase_core_N_sf"/>
</dbReference>
<dbReference type="Pfam" id="PF13155">
    <property type="entry name" value="Toprim_2"/>
    <property type="match status" value="1"/>
</dbReference>
<dbReference type="InterPro" id="IPR006295">
    <property type="entry name" value="DNA_primase_DnaG"/>
</dbReference>
<proteinExistence type="inferred from homology"/>
<keyword evidence="9" id="KW-0460">Magnesium</keyword>
<evidence type="ECO:0000256" key="2">
    <source>
        <dbReference type="ARBA" id="ARBA00022515"/>
    </source>
</evidence>
<dbReference type="SUPFAM" id="SSF56731">
    <property type="entry name" value="DNA primase core"/>
    <property type="match status" value="1"/>
</dbReference>
<dbReference type="InterPro" id="IPR034151">
    <property type="entry name" value="TOPRIM_DnaG_bac"/>
</dbReference>
<dbReference type="CDD" id="cd03364">
    <property type="entry name" value="TOPRIM_DnaG_primases"/>
    <property type="match status" value="1"/>
</dbReference>
<dbReference type="InterPro" id="IPR006171">
    <property type="entry name" value="TOPRIM_dom"/>
</dbReference>
<keyword evidence="5 12" id="KW-0235">DNA replication</keyword>
<evidence type="ECO:0000256" key="10">
    <source>
        <dbReference type="ARBA" id="ARBA00023125"/>
    </source>
</evidence>
<dbReference type="EMBL" id="JACOQK010000001">
    <property type="protein sequence ID" value="MBC5786852.1"/>
    <property type="molecule type" value="Genomic_DNA"/>
</dbReference>
<evidence type="ECO:0000256" key="7">
    <source>
        <dbReference type="ARBA" id="ARBA00022771"/>
    </source>
</evidence>
<dbReference type="InterPro" id="IPR036977">
    <property type="entry name" value="DNA_primase_Znf_CHC2"/>
</dbReference>
<dbReference type="Pfam" id="PF08275">
    <property type="entry name" value="DNAG_N"/>
    <property type="match status" value="1"/>
</dbReference>
<feature type="domain" description="Toprim" evidence="14">
    <location>
        <begin position="252"/>
        <end position="333"/>
    </location>
</feature>
<evidence type="ECO:0000256" key="8">
    <source>
        <dbReference type="ARBA" id="ARBA00022833"/>
    </source>
</evidence>
<dbReference type="HAMAP" id="MF_00974">
    <property type="entry name" value="DNA_primase_DnaG"/>
    <property type="match status" value="1"/>
</dbReference>
<keyword evidence="2 12" id="KW-0639">Primosome</keyword>
<organism evidence="15 16">
    <name type="scientific">Clostridium facile</name>
    <dbReference type="NCBI Taxonomy" id="2763035"/>
    <lineage>
        <taxon>Bacteria</taxon>
        <taxon>Bacillati</taxon>
        <taxon>Bacillota</taxon>
        <taxon>Clostridia</taxon>
        <taxon>Eubacteriales</taxon>
        <taxon>Clostridiaceae</taxon>
        <taxon>Clostridium</taxon>
    </lineage>
</organism>
<dbReference type="InterPro" id="IPR030846">
    <property type="entry name" value="DnaG_bac"/>
</dbReference>
<dbReference type="PROSITE" id="PS50880">
    <property type="entry name" value="TOPRIM"/>
    <property type="match status" value="1"/>
</dbReference>
<accession>A0ABR7IPS7</accession>
<dbReference type="Pfam" id="PF10410">
    <property type="entry name" value="DnaB_bind"/>
    <property type="match status" value="1"/>
</dbReference>
<evidence type="ECO:0000256" key="5">
    <source>
        <dbReference type="ARBA" id="ARBA00022705"/>
    </source>
</evidence>
<evidence type="ECO:0000259" key="14">
    <source>
        <dbReference type="PROSITE" id="PS50880"/>
    </source>
</evidence>
<comment type="function">
    <text evidence="12 13">RNA polymerase that catalyzes the synthesis of short RNA molecules used as primers for DNA polymerase during DNA replication.</text>
</comment>
<dbReference type="Gene3D" id="3.90.580.10">
    <property type="entry name" value="Zinc finger, CHC2-type domain"/>
    <property type="match status" value="1"/>
</dbReference>
<keyword evidence="4 12" id="KW-0548">Nucleotidyltransferase</keyword>
<comment type="domain">
    <text evidence="12">Contains an N-terminal zinc-binding domain, a central core domain that contains the primase activity, and a C-terminal DnaB-binding domain.</text>
</comment>
<dbReference type="Pfam" id="PF01807">
    <property type="entry name" value="Zn_ribbon_DnaG"/>
    <property type="match status" value="1"/>
</dbReference>
<keyword evidence="11 12" id="KW-0804">Transcription</keyword>
<dbReference type="Pfam" id="PF00772">
    <property type="entry name" value="DnaB"/>
    <property type="match status" value="1"/>
</dbReference>
<evidence type="ECO:0000313" key="15">
    <source>
        <dbReference type="EMBL" id="MBC5786852.1"/>
    </source>
</evidence>
<dbReference type="InterPro" id="IPR016136">
    <property type="entry name" value="DNA_helicase_N/primase_C"/>
</dbReference>